<evidence type="ECO:0000256" key="1">
    <source>
        <dbReference type="SAM" id="MobiDB-lite"/>
    </source>
</evidence>
<evidence type="ECO:0000313" key="2">
    <source>
        <dbReference type="EMBL" id="TDQ04424.1"/>
    </source>
</evidence>
<name>A0A4R6SKN3_LABRH</name>
<accession>A0A4R6SKN3</accession>
<gene>
    <name evidence="2" type="ORF">EV186_101376</name>
</gene>
<feature type="compositionally biased region" description="Low complexity" evidence="1">
    <location>
        <begin position="115"/>
        <end position="132"/>
    </location>
</feature>
<sequence length="267" mass="27492">MGAGGAGIEAGRAAGPGAEPRPKTPREPATARLGSIDPSWPTTTPASGGRCAGSAASNRATTVDSSTETPGRLIAGTGSPSTRSTRSPRCSPSRPGCGQRPVNATCRTTPSPYKSVRWSSTSSRRVSGGRLSTDCRGSRAKACRRVTPKSDNNGSPVARNNTLFGFTPPCTTPRACAAANAVAAAWPRTMTFAGSRRPTRRTSAASDCVHSSIRTAVRPSGNCSTPCTGTIDGTAFVRSLFCSRSKTDNARRATLPGNTFRATGMPS</sequence>
<protein>
    <submittedName>
        <fullName evidence="2">Uncharacterized protein</fullName>
    </submittedName>
</protein>
<organism evidence="2 3">
    <name type="scientific">Labedaea rhizosphaerae</name>
    <dbReference type="NCBI Taxonomy" id="598644"/>
    <lineage>
        <taxon>Bacteria</taxon>
        <taxon>Bacillati</taxon>
        <taxon>Actinomycetota</taxon>
        <taxon>Actinomycetes</taxon>
        <taxon>Pseudonocardiales</taxon>
        <taxon>Pseudonocardiaceae</taxon>
        <taxon>Labedaea</taxon>
    </lineage>
</organism>
<dbReference type="EMBL" id="SNXZ01000001">
    <property type="protein sequence ID" value="TDQ04424.1"/>
    <property type="molecule type" value="Genomic_DNA"/>
</dbReference>
<feature type="compositionally biased region" description="Low complexity" evidence="1">
    <location>
        <begin position="76"/>
        <end position="98"/>
    </location>
</feature>
<dbReference type="Proteomes" id="UP000295444">
    <property type="component" value="Unassembled WGS sequence"/>
</dbReference>
<keyword evidence="3" id="KW-1185">Reference proteome</keyword>
<feature type="region of interest" description="Disordered" evidence="1">
    <location>
        <begin position="1"/>
        <end position="135"/>
    </location>
</feature>
<comment type="caution">
    <text evidence="2">The sequence shown here is derived from an EMBL/GenBank/DDBJ whole genome shotgun (WGS) entry which is preliminary data.</text>
</comment>
<proteinExistence type="predicted"/>
<reference evidence="2 3" key="1">
    <citation type="submission" date="2019-03" db="EMBL/GenBank/DDBJ databases">
        <title>Genomic Encyclopedia of Type Strains, Phase IV (KMG-IV): sequencing the most valuable type-strain genomes for metagenomic binning, comparative biology and taxonomic classification.</title>
        <authorList>
            <person name="Goeker M."/>
        </authorList>
    </citation>
    <scope>NUCLEOTIDE SEQUENCE [LARGE SCALE GENOMIC DNA]</scope>
    <source>
        <strain evidence="2 3">DSM 45361</strain>
    </source>
</reference>
<feature type="compositionally biased region" description="Low complexity" evidence="1">
    <location>
        <begin position="46"/>
        <end position="60"/>
    </location>
</feature>
<feature type="compositionally biased region" description="Low complexity" evidence="1">
    <location>
        <begin position="9"/>
        <end position="18"/>
    </location>
</feature>
<evidence type="ECO:0000313" key="3">
    <source>
        <dbReference type="Proteomes" id="UP000295444"/>
    </source>
</evidence>
<dbReference type="AlphaFoldDB" id="A0A4R6SKN3"/>